<feature type="domain" description="Large ribosomal subunit protein uL2 C-terminal" evidence="7">
    <location>
        <begin position="125"/>
        <end position="252"/>
    </location>
</feature>
<evidence type="ECO:0000256" key="1">
    <source>
        <dbReference type="ARBA" id="ARBA00005636"/>
    </source>
</evidence>
<dbReference type="InterPro" id="IPR012340">
    <property type="entry name" value="NA-bd_OB-fold"/>
</dbReference>
<dbReference type="PANTHER" id="PTHR13691">
    <property type="entry name" value="RIBOSOMAL PROTEIN L2"/>
    <property type="match status" value="1"/>
</dbReference>
<dbReference type="FunFam" id="2.40.50.140:FF:000003">
    <property type="entry name" value="50S ribosomal protein L2"/>
    <property type="match status" value="1"/>
</dbReference>
<dbReference type="GO" id="GO:0016740">
    <property type="term" value="F:transferase activity"/>
    <property type="evidence" value="ECO:0007669"/>
    <property type="project" value="InterPro"/>
</dbReference>
<dbReference type="Gene3D" id="2.30.30.30">
    <property type="match status" value="1"/>
</dbReference>
<dbReference type="InterPro" id="IPR008991">
    <property type="entry name" value="Translation_prot_SH3-like_sf"/>
</dbReference>
<dbReference type="Pfam" id="PF00181">
    <property type="entry name" value="Ribosomal_L2_N"/>
    <property type="match status" value="1"/>
</dbReference>
<dbReference type="Gene3D" id="2.40.50.140">
    <property type="entry name" value="Nucleic acid-binding proteins"/>
    <property type="match status" value="1"/>
</dbReference>
<dbReference type="InterPro" id="IPR022669">
    <property type="entry name" value="Ribosomal_uL2_C"/>
</dbReference>
<evidence type="ECO:0000259" key="7">
    <source>
        <dbReference type="SMART" id="SM01382"/>
    </source>
</evidence>
<dbReference type="EMBL" id="QENZ01000003">
    <property type="protein sequence ID" value="PVX52394.1"/>
    <property type="molecule type" value="Genomic_DNA"/>
</dbReference>
<dbReference type="InterPro" id="IPR014722">
    <property type="entry name" value="Rib_uL2_dom2"/>
</dbReference>
<dbReference type="HAMAP" id="MF_01320_B">
    <property type="entry name" value="Ribosomal_uL2_B"/>
    <property type="match status" value="1"/>
</dbReference>
<keyword evidence="10" id="KW-1185">Reference proteome</keyword>
<dbReference type="PROSITE" id="PS00467">
    <property type="entry name" value="RIBOSOMAL_L2"/>
    <property type="match status" value="1"/>
</dbReference>
<dbReference type="GO" id="GO:0002181">
    <property type="term" value="P:cytoplasmic translation"/>
    <property type="evidence" value="ECO:0007669"/>
    <property type="project" value="TreeGrafter"/>
</dbReference>
<dbReference type="RefSeq" id="WP_116495930.1">
    <property type="nucleotide sequence ID" value="NZ_QENZ01000003.1"/>
</dbReference>
<dbReference type="SMART" id="SM01383">
    <property type="entry name" value="Ribosomal_L2"/>
    <property type="match status" value="1"/>
</dbReference>
<proteinExistence type="inferred from homology"/>
<reference evidence="9 10" key="1">
    <citation type="submission" date="2018-05" db="EMBL/GenBank/DDBJ databases">
        <title>Genomic Encyclopedia of Type Strains, Phase IV (KMG-IV): sequencing the most valuable type-strain genomes for metagenomic binning, comparative biology and taxonomic classification.</title>
        <authorList>
            <person name="Goeker M."/>
        </authorList>
    </citation>
    <scope>NUCLEOTIDE SEQUENCE [LARGE SCALE GENOMIC DNA]</scope>
    <source>
        <strain evidence="9 10">DSM 28579</strain>
    </source>
</reference>
<dbReference type="SUPFAM" id="SSF50104">
    <property type="entry name" value="Translation proteins SH3-like domain"/>
    <property type="match status" value="1"/>
</dbReference>
<dbReference type="GO" id="GO:0003735">
    <property type="term" value="F:structural constituent of ribosome"/>
    <property type="evidence" value="ECO:0007669"/>
    <property type="project" value="InterPro"/>
</dbReference>
<feature type="region of interest" description="Disordered" evidence="6">
    <location>
        <begin position="224"/>
        <end position="275"/>
    </location>
</feature>
<dbReference type="FunFam" id="2.30.30.30:FF:000001">
    <property type="entry name" value="50S ribosomal protein L2"/>
    <property type="match status" value="1"/>
</dbReference>
<comment type="subunit">
    <text evidence="5">Part of the 50S ribosomal subunit. Forms a bridge to the 30S subunit in the 70S ribosome.</text>
</comment>
<dbReference type="AlphaFoldDB" id="A0A7L4UTF3"/>
<evidence type="ECO:0000256" key="6">
    <source>
        <dbReference type="SAM" id="MobiDB-lite"/>
    </source>
</evidence>
<feature type="compositionally biased region" description="Basic residues" evidence="6">
    <location>
        <begin position="245"/>
        <end position="265"/>
    </location>
</feature>
<protein>
    <recommendedName>
        <fullName evidence="4 5">Large ribosomal subunit protein uL2</fullName>
    </recommendedName>
</protein>
<dbReference type="PIRSF" id="PIRSF002158">
    <property type="entry name" value="Ribosomal_L2"/>
    <property type="match status" value="1"/>
</dbReference>
<evidence type="ECO:0000256" key="3">
    <source>
        <dbReference type="ARBA" id="ARBA00023274"/>
    </source>
</evidence>
<dbReference type="GO" id="GO:0015934">
    <property type="term" value="C:large ribosomal subunit"/>
    <property type="evidence" value="ECO:0007669"/>
    <property type="project" value="InterPro"/>
</dbReference>
<name>A0A7L4UTF3_BALHA</name>
<feature type="domain" description="Large ribosomal subunit protein uL2 RNA-binding" evidence="8">
    <location>
        <begin position="43"/>
        <end position="119"/>
    </location>
</feature>
<dbReference type="InterPro" id="IPR005880">
    <property type="entry name" value="Ribosomal_uL2_bac/org-type"/>
</dbReference>
<keyword evidence="5" id="KW-0694">RNA-binding</keyword>
<dbReference type="OrthoDB" id="9778722at2"/>
<evidence type="ECO:0000256" key="2">
    <source>
        <dbReference type="ARBA" id="ARBA00022980"/>
    </source>
</evidence>
<gene>
    <name evidence="5" type="primary">rplB</name>
    <name evidence="9" type="ORF">C7377_0708</name>
</gene>
<dbReference type="Proteomes" id="UP000251835">
    <property type="component" value="Unassembled WGS sequence"/>
</dbReference>
<comment type="similarity">
    <text evidence="1 5">Belongs to the universal ribosomal protein uL2 family.</text>
</comment>
<evidence type="ECO:0000313" key="10">
    <source>
        <dbReference type="Proteomes" id="UP000251835"/>
    </source>
</evidence>
<dbReference type="GO" id="GO:0019843">
    <property type="term" value="F:rRNA binding"/>
    <property type="evidence" value="ECO:0007669"/>
    <property type="project" value="UniProtKB-UniRule"/>
</dbReference>
<dbReference type="NCBIfam" id="TIGR01171">
    <property type="entry name" value="rplB_bact"/>
    <property type="match status" value="1"/>
</dbReference>
<evidence type="ECO:0000256" key="4">
    <source>
        <dbReference type="ARBA" id="ARBA00035242"/>
    </source>
</evidence>
<dbReference type="InterPro" id="IPR014726">
    <property type="entry name" value="Ribosomal_uL2_dom3"/>
</dbReference>
<dbReference type="InterPro" id="IPR022666">
    <property type="entry name" value="Ribosomal_uL2_RNA-bd_dom"/>
</dbReference>
<accession>A0A7L4UTF3</accession>
<keyword evidence="5" id="KW-0699">rRNA-binding</keyword>
<evidence type="ECO:0000313" key="9">
    <source>
        <dbReference type="EMBL" id="PVX52394.1"/>
    </source>
</evidence>
<evidence type="ECO:0000256" key="5">
    <source>
        <dbReference type="HAMAP-Rule" id="MF_01320"/>
    </source>
</evidence>
<keyword evidence="2 5" id="KW-0689">Ribosomal protein</keyword>
<organism evidence="9 10">
    <name type="scientific">Balneicella halophila</name>
    <dbReference type="NCBI Taxonomy" id="1537566"/>
    <lineage>
        <taxon>Bacteria</taxon>
        <taxon>Pseudomonadati</taxon>
        <taxon>Bacteroidota</taxon>
        <taxon>Bacteroidia</taxon>
        <taxon>Bacteroidales</taxon>
        <taxon>Balneicellaceae</taxon>
        <taxon>Balneicella</taxon>
    </lineage>
</organism>
<evidence type="ECO:0000259" key="8">
    <source>
        <dbReference type="SMART" id="SM01383"/>
    </source>
</evidence>
<feature type="region of interest" description="Disordered" evidence="6">
    <location>
        <begin position="29"/>
        <end position="50"/>
    </location>
</feature>
<dbReference type="Pfam" id="PF03947">
    <property type="entry name" value="Ribosomal_L2_C"/>
    <property type="match status" value="1"/>
</dbReference>
<dbReference type="SMART" id="SM01382">
    <property type="entry name" value="Ribosomal_L2_C"/>
    <property type="match status" value="1"/>
</dbReference>
<dbReference type="InterPro" id="IPR022671">
    <property type="entry name" value="Ribosomal_uL2_CS"/>
</dbReference>
<dbReference type="PANTHER" id="PTHR13691:SF5">
    <property type="entry name" value="LARGE RIBOSOMAL SUBUNIT PROTEIN UL2M"/>
    <property type="match status" value="1"/>
</dbReference>
<keyword evidence="3 5" id="KW-0687">Ribonucleoprotein</keyword>
<sequence length="275" mass="29804">MAIRKLKPTTPGQRGKVISDFAQLTQGNAPEKSLLSKKSKTGGRNSSGRMTMRYIGGGHKKRYRVIDFKRDKDNVPAKVASIEYDPNRTARIALLNYADGEKRYILAPLNLAVGATVLSGEKVTPDVGNAMELGSIPLGTIVHNIELRPGQGAVMARSAGTYAQLVSREGKYALLKLPSGETRLVLKTCRATIGTVSNAEHFSTRSGKAGRSRWLGRRPRVRGVAMNPVDHPMGGGEGRASGGHPRSRKGVLAKGYKTRAKKKASSKYIVEKRKK</sequence>
<dbReference type="Gene3D" id="4.10.950.10">
    <property type="entry name" value="Ribosomal protein L2, domain 3"/>
    <property type="match status" value="1"/>
</dbReference>
<dbReference type="SUPFAM" id="SSF50249">
    <property type="entry name" value="Nucleic acid-binding proteins"/>
    <property type="match status" value="1"/>
</dbReference>
<comment type="function">
    <text evidence="5">One of the primary rRNA binding proteins. Required for association of the 30S and 50S subunits to form the 70S ribosome, for tRNA binding and peptide bond formation. It has been suggested to have peptidyltransferase activity; this is somewhat controversial. Makes several contacts with the 16S rRNA in the 70S ribosome.</text>
</comment>
<comment type="caution">
    <text evidence="9">The sequence shown here is derived from an EMBL/GenBank/DDBJ whole genome shotgun (WGS) entry which is preliminary data.</text>
</comment>
<dbReference type="InterPro" id="IPR002171">
    <property type="entry name" value="Ribosomal_uL2"/>
</dbReference>
<dbReference type="FunFam" id="4.10.950.10:FF:000001">
    <property type="entry name" value="50S ribosomal protein L2"/>
    <property type="match status" value="1"/>
</dbReference>